<evidence type="ECO:0000313" key="1">
    <source>
        <dbReference type="EMBL" id="KAF4043768.1"/>
    </source>
</evidence>
<organism evidence="1 2">
    <name type="scientific">Phytophthora infestans</name>
    <name type="common">Potato late blight agent</name>
    <name type="synonym">Botrytis infestans</name>
    <dbReference type="NCBI Taxonomy" id="4787"/>
    <lineage>
        <taxon>Eukaryota</taxon>
        <taxon>Sar</taxon>
        <taxon>Stramenopiles</taxon>
        <taxon>Oomycota</taxon>
        <taxon>Peronosporomycetes</taxon>
        <taxon>Peronosporales</taxon>
        <taxon>Peronosporaceae</taxon>
        <taxon>Phytophthora</taxon>
    </lineage>
</organism>
<dbReference type="AlphaFoldDB" id="A0A833T0G9"/>
<evidence type="ECO:0000313" key="2">
    <source>
        <dbReference type="Proteomes" id="UP000602510"/>
    </source>
</evidence>
<gene>
    <name evidence="1" type="ORF">GN244_ATG04082</name>
</gene>
<reference evidence="1" key="1">
    <citation type="submission" date="2020-04" db="EMBL/GenBank/DDBJ databases">
        <title>Hybrid Assembly of Korean Phytophthora infestans isolates.</title>
        <authorList>
            <person name="Prokchorchik M."/>
            <person name="Lee Y."/>
            <person name="Seo J."/>
            <person name="Cho J.-H."/>
            <person name="Park Y.-E."/>
            <person name="Jang D.-C."/>
            <person name="Im J.-S."/>
            <person name="Choi J.-G."/>
            <person name="Park H.-J."/>
            <person name="Lee G.-B."/>
            <person name="Lee Y.-G."/>
            <person name="Hong S.-Y."/>
            <person name="Cho K."/>
            <person name="Sohn K.H."/>
        </authorList>
    </citation>
    <scope>NUCLEOTIDE SEQUENCE</scope>
    <source>
        <strain evidence="1">KR_1_A1</strain>
    </source>
</reference>
<proteinExistence type="predicted"/>
<accession>A0A833T0G9</accession>
<name>A0A833T0G9_PHYIN</name>
<keyword evidence="2" id="KW-1185">Reference proteome</keyword>
<sequence length="116" mass="12577">MDKSSQTLVITDVKQKLPGILRTGCHVPQSLVADATISDGRKDPVLQVGTRDKLLVSLTEVCQAYRGFVAKWMALSSVIPLDHIADDAIDFGLDVTALQAFCSYPIAGCDRRRCGL</sequence>
<protein>
    <submittedName>
        <fullName evidence="1">Uncharacterized protein</fullName>
    </submittedName>
</protein>
<dbReference type="Proteomes" id="UP000602510">
    <property type="component" value="Unassembled WGS sequence"/>
</dbReference>
<comment type="caution">
    <text evidence="1">The sequence shown here is derived from an EMBL/GenBank/DDBJ whole genome shotgun (WGS) entry which is preliminary data.</text>
</comment>
<dbReference type="EMBL" id="WSZM01000080">
    <property type="protein sequence ID" value="KAF4043768.1"/>
    <property type="molecule type" value="Genomic_DNA"/>
</dbReference>